<evidence type="ECO:0000313" key="1">
    <source>
        <dbReference type="EMBL" id="KAK90503.1"/>
    </source>
</evidence>
<dbReference type="Proteomes" id="UP000026682">
    <property type="component" value="Unassembled WGS sequence"/>
</dbReference>
<reference evidence="1 2" key="1">
    <citation type="submission" date="2014-03" db="EMBL/GenBank/DDBJ databases">
        <title>Genome sequence of Bordetella holmseii.</title>
        <authorList>
            <person name="Harvill E."/>
            <person name="Goodfield L.L."/>
            <person name="Ivanov Y."/>
            <person name="Meyer J.A."/>
            <person name="Newth C."/>
            <person name="Cassiday P."/>
            <person name="Tondella M.L."/>
            <person name="Liao P."/>
            <person name="Zimmerman J."/>
            <person name="Meert K."/>
            <person name="Wessel D."/>
            <person name="Berger J."/>
            <person name="Dean J.M."/>
            <person name="Holubkov R."/>
            <person name="Burr J."/>
            <person name="Liu T."/>
            <person name="Brinkac L.M."/>
            <person name="Sanka R."/>
            <person name="Kim M."/>
            <person name="Losada L."/>
        </authorList>
    </citation>
    <scope>NUCLEOTIDE SEQUENCE [LARGE SCALE GENOMIC DNA]</scope>
    <source>
        <strain evidence="1 2">CDC-H585-BH</strain>
    </source>
</reference>
<sequence>MYRMEAAYRSGEIQGLPVKPGLPPRCNHWAKSTGMFYALGYCLAVTGRGDHAC</sequence>
<organism evidence="1 2">
    <name type="scientific">Bordetella holmesii CDC-H585-BH</name>
    <dbReference type="NCBI Taxonomy" id="1331206"/>
    <lineage>
        <taxon>Bacteria</taxon>
        <taxon>Pseudomonadati</taxon>
        <taxon>Pseudomonadota</taxon>
        <taxon>Betaproteobacteria</taxon>
        <taxon>Burkholderiales</taxon>
        <taxon>Alcaligenaceae</taxon>
        <taxon>Bordetella</taxon>
    </lineage>
</organism>
<comment type="caution">
    <text evidence="1">The sequence shown here is derived from an EMBL/GenBank/DDBJ whole genome shotgun (WGS) entry which is preliminary data.</text>
</comment>
<accession>A0A158M3P3</accession>
<dbReference type="EMBL" id="JFZZ01000073">
    <property type="protein sequence ID" value="KAK90503.1"/>
    <property type="molecule type" value="Genomic_DNA"/>
</dbReference>
<dbReference type="AlphaFoldDB" id="A0A158M3P3"/>
<protein>
    <submittedName>
        <fullName evidence="1">Uncharacterized protein</fullName>
    </submittedName>
</protein>
<evidence type="ECO:0000313" key="2">
    <source>
        <dbReference type="Proteomes" id="UP000026682"/>
    </source>
</evidence>
<gene>
    <name evidence="1" type="ORF">L497_1781</name>
</gene>
<proteinExistence type="predicted"/>
<name>A0A158M3P3_9BORD</name>